<dbReference type="Pfam" id="PF08843">
    <property type="entry name" value="AbiEii"/>
    <property type="match status" value="1"/>
</dbReference>
<accession>A0AAW4XRL3</accession>
<dbReference type="Proteomes" id="UP001198630">
    <property type="component" value="Unassembled WGS sequence"/>
</dbReference>
<sequence>MSGNHVTFFGDAMSAVAHGIIEIRSLLHRPPVVVGGLAVLSRLSNPYRATVDLDLVDRLHDATPHLEILRAASGAQPVEPAAVLLPTTYGPVKVDVLEVRQIELDQPSDDPGDRLHAAAHAWANDTATDIRIEVISNHGDHIDVTTPVAEPGPLIAMKLQAVMNRSTNKQGTDLLDIVHLTLDPATRPTALAQLHTVDPAIAHDIALHIDLWFTRKRTHSLHRIHTAGGHDMGLLHDRVTVSVTQPVRLV</sequence>
<keyword evidence="1" id="KW-0808">Transferase</keyword>
<dbReference type="EMBL" id="JAJNCO010000048">
    <property type="protein sequence ID" value="MCD2115082.1"/>
    <property type="molecule type" value="Genomic_DNA"/>
</dbReference>
<feature type="non-terminal residue" evidence="1">
    <location>
        <position position="250"/>
    </location>
</feature>
<dbReference type="RefSeq" id="WP_230792973.1">
    <property type="nucleotide sequence ID" value="NZ_JAJNCO010000048.1"/>
</dbReference>
<protein>
    <submittedName>
        <fullName evidence="1">Nucleotidyl transferase AbiEii/AbiGii toxin family protein</fullName>
    </submittedName>
</protein>
<dbReference type="InterPro" id="IPR014942">
    <property type="entry name" value="AbiEii"/>
</dbReference>
<comment type="caution">
    <text evidence="1">The sequence shown here is derived from an EMBL/GenBank/DDBJ whole genome shotgun (WGS) entry which is preliminary data.</text>
</comment>
<reference evidence="1" key="1">
    <citation type="submission" date="2021-11" db="EMBL/GenBank/DDBJ databases">
        <title>Development of a sustainable strategy for remediation of hydrocarbon-contaminated territories based on the waste exchange concept.</title>
        <authorList>
            <person name="Elkin A."/>
        </authorList>
    </citation>
    <scope>NUCLEOTIDE SEQUENCE</scope>
    <source>
        <strain evidence="1">IEGM 757</strain>
    </source>
</reference>
<dbReference type="AlphaFoldDB" id="A0AAW4XRL3"/>
<evidence type="ECO:0000313" key="1">
    <source>
        <dbReference type="EMBL" id="MCD2115082.1"/>
    </source>
</evidence>
<evidence type="ECO:0000313" key="2">
    <source>
        <dbReference type="Proteomes" id="UP001198630"/>
    </source>
</evidence>
<organism evidence="1 2">
    <name type="scientific">Rhodococcus rhodochrous</name>
    <dbReference type="NCBI Taxonomy" id="1829"/>
    <lineage>
        <taxon>Bacteria</taxon>
        <taxon>Bacillati</taxon>
        <taxon>Actinomycetota</taxon>
        <taxon>Actinomycetes</taxon>
        <taxon>Mycobacteriales</taxon>
        <taxon>Nocardiaceae</taxon>
        <taxon>Rhodococcus</taxon>
    </lineage>
</organism>
<gene>
    <name evidence="1" type="ORF">LQ384_28845</name>
</gene>
<proteinExistence type="predicted"/>
<name>A0AAW4XRL3_RHORH</name>
<dbReference type="GO" id="GO:0016740">
    <property type="term" value="F:transferase activity"/>
    <property type="evidence" value="ECO:0007669"/>
    <property type="project" value="UniProtKB-KW"/>
</dbReference>